<feature type="region of interest" description="Disordered" evidence="1">
    <location>
        <begin position="107"/>
        <end position="132"/>
    </location>
</feature>
<protein>
    <submittedName>
        <fullName evidence="2">Uncharacterized protein</fullName>
    </submittedName>
</protein>
<organism evidence="2 3">
    <name type="scientific">Zymoseptoria brevis</name>
    <dbReference type="NCBI Taxonomy" id="1047168"/>
    <lineage>
        <taxon>Eukaryota</taxon>
        <taxon>Fungi</taxon>
        <taxon>Dikarya</taxon>
        <taxon>Ascomycota</taxon>
        <taxon>Pezizomycotina</taxon>
        <taxon>Dothideomycetes</taxon>
        <taxon>Dothideomycetidae</taxon>
        <taxon>Mycosphaerellales</taxon>
        <taxon>Mycosphaerellaceae</taxon>
        <taxon>Zymoseptoria</taxon>
    </lineage>
</organism>
<proteinExistence type="predicted"/>
<dbReference type="Proteomes" id="UP000033647">
    <property type="component" value="Unassembled WGS sequence"/>
</dbReference>
<evidence type="ECO:0000256" key="1">
    <source>
        <dbReference type="SAM" id="MobiDB-lite"/>
    </source>
</evidence>
<name>A0A0F4GS83_9PEZI</name>
<gene>
    <name evidence="2" type="ORF">TI39_contig336g00016</name>
</gene>
<reference evidence="2 3" key="1">
    <citation type="submission" date="2015-03" db="EMBL/GenBank/DDBJ databases">
        <title>RNA-seq based gene annotation and comparative genomics of four Zymoseptoria species reveal species-specific pathogenicity related genes and transposable element activity.</title>
        <authorList>
            <person name="Grandaubert J."/>
            <person name="Bhattacharyya A."/>
            <person name="Stukenbrock E.H."/>
        </authorList>
    </citation>
    <scope>NUCLEOTIDE SEQUENCE [LARGE SCALE GENOMIC DNA]</scope>
    <source>
        <strain evidence="2 3">Zb18110</strain>
    </source>
</reference>
<dbReference type="EMBL" id="LAFY01000328">
    <property type="protein sequence ID" value="KJY00310.1"/>
    <property type="molecule type" value="Genomic_DNA"/>
</dbReference>
<sequence>MSTTHNASGACTCIRCFHDANPEIAVADVPAIHPFNANRYNLRGHGTIVLATGSTVTPPQSPFDFPQTRFDPITGSLCWMTRGYPQRFMEITGLTTWDEENRALLHQRDHPQAESLVEAQQSNFAAKRTERA</sequence>
<dbReference type="AlphaFoldDB" id="A0A0F4GS83"/>
<evidence type="ECO:0000313" key="3">
    <source>
        <dbReference type="Proteomes" id="UP000033647"/>
    </source>
</evidence>
<evidence type="ECO:0000313" key="2">
    <source>
        <dbReference type="EMBL" id="KJY00310.1"/>
    </source>
</evidence>
<accession>A0A0F4GS83</accession>
<comment type="caution">
    <text evidence="2">The sequence shown here is derived from an EMBL/GenBank/DDBJ whole genome shotgun (WGS) entry which is preliminary data.</text>
</comment>
<keyword evidence="3" id="KW-1185">Reference proteome</keyword>